<evidence type="ECO:0000313" key="3">
    <source>
        <dbReference type="Proteomes" id="UP000757232"/>
    </source>
</evidence>
<dbReference type="AlphaFoldDB" id="A0A9Q5HR56"/>
<comment type="caution">
    <text evidence="2">The sequence shown here is derived from an EMBL/GenBank/DDBJ whole genome shotgun (WGS) entry which is preliminary data.</text>
</comment>
<protein>
    <submittedName>
        <fullName evidence="2">Uncharacterized protein</fullName>
    </submittedName>
</protein>
<keyword evidence="3" id="KW-1185">Reference proteome</keyword>
<evidence type="ECO:0000256" key="1">
    <source>
        <dbReference type="SAM" id="MobiDB-lite"/>
    </source>
</evidence>
<sequence>MSSAAQRAKRREEIDHAYGEVARAATWGAVKYGLFGASLATLAHFTWPTFRVTKAHVPAPAVVCTGLVFYAEDKLQTHEAATRIKEGRLRREARIDLARRGLVGTETEIAKWKEEREARLREEQAQAQAQNAAGPNTAGLVFYAEDKLQTHEAATRIKEGRLRREARIDLARRGLVGTETEIAKWKEEREARLREEQAQAQAQNAAGPNTAGSS</sequence>
<dbReference type="EMBL" id="LNZH02000215">
    <property type="protein sequence ID" value="OCB84476.1"/>
    <property type="molecule type" value="Genomic_DNA"/>
</dbReference>
<evidence type="ECO:0000313" key="2">
    <source>
        <dbReference type="EMBL" id="OCB84476.1"/>
    </source>
</evidence>
<name>A0A9Q5HR56_SANBA</name>
<reference evidence="2" key="1">
    <citation type="submission" date="2016-06" db="EMBL/GenBank/DDBJ databases">
        <title>Draft Genome sequence of the fungus Inonotus baumii.</title>
        <authorList>
            <person name="Zhu H."/>
            <person name="Lin W."/>
        </authorList>
    </citation>
    <scope>NUCLEOTIDE SEQUENCE</scope>
    <source>
        <strain evidence="2">821</strain>
    </source>
</reference>
<dbReference type="Proteomes" id="UP000757232">
    <property type="component" value="Unassembled WGS sequence"/>
</dbReference>
<dbReference type="OrthoDB" id="3356019at2759"/>
<gene>
    <name evidence="2" type="ORF">A7U60_g8462</name>
</gene>
<feature type="region of interest" description="Disordered" evidence="1">
    <location>
        <begin position="193"/>
        <end position="214"/>
    </location>
</feature>
<proteinExistence type="predicted"/>
<accession>A0A9Q5HR56</accession>
<organism evidence="2 3">
    <name type="scientific">Sanghuangporus baumii</name>
    <name type="common">Phellinus baumii</name>
    <dbReference type="NCBI Taxonomy" id="108892"/>
    <lineage>
        <taxon>Eukaryota</taxon>
        <taxon>Fungi</taxon>
        <taxon>Dikarya</taxon>
        <taxon>Basidiomycota</taxon>
        <taxon>Agaricomycotina</taxon>
        <taxon>Agaricomycetes</taxon>
        <taxon>Hymenochaetales</taxon>
        <taxon>Hymenochaetaceae</taxon>
        <taxon>Sanghuangporus</taxon>
    </lineage>
</organism>